<evidence type="ECO:0000256" key="3">
    <source>
        <dbReference type="ARBA" id="ARBA00022989"/>
    </source>
</evidence>
<feature type="transmembrane region" description="Helical" evidence="7">
    <location>
        <begin position="36"/>
        <end position="54"/>
    </location>
</feature>
<dbReference type="Pfam" id="PF12129">
    <property type="entry name" value="PHTF1-2_N"/>
    <property type="match status" value="1"/>
</dbReference>
<keyword evidence="2 7" id="KW-0812">Transmembrane</keyword>
<feature type="domain" description="PHTF1/2 N-terminal" evidence="8">
    <location>
        <begin position="11"/>
        <end position="154"/>
    </location>
</feature>
<feature type="compositionally biased region" description="Polar residues" evidence="6">
    <location>
        <begin position="233"/>
        <end position="243"/>
    </location>
</feature>
<feature type="region of interest" description="Disordered" evidence="6">
    <location>
        <begin position="305"/>
        <end position="357"/>
    </location>
</feature>
<feature type="compositionally biased region" description="Acidic residues" evidence="6">
    <location>
        <begin position="277"/>
        <end position="287"/>
    </location>
</feature>
<reference evidence="9" key="1">
    <citation type="submission" date="2019-05" db="EMBL/GenBank/DDBJ databases">
        <title>Annotation for the trematode Fasciolopsis buski.</title>
        <authorList>
            <person name="Choi Y.-J."/>
        </authorList>
    </citation>
    <scope>NUCLEOTIDE SEQUENCE</scope>
    <source>
        <strain evidence="9">HT</strain>
        <tissue evidence="9">Whole worm</tissue>
    </source>
</reference>
<sequence>MDKGTPYEEKKGNNLLIDVDLVRGSVFSKSKTRHRWVQVVFWGVLRTAFAPLYWNYWCEHTSFRMAAYIMFHFLVQFIQAVCFLLIDPETSKRIKRDSEVSDSLVLPLRLFYQFLPGVFSTIILFMQQGTQDDVFVPCLLAVLLGILHAHITAAYGSVGGSLLKQGDKEFNSLATLSSGNRAELDNRISQPRTSFSIDPVPNLSDQEPAYLLHNRASDPQSSQRSSSGALGTGPSNHEATSLMSIERHDNSPSRVVVRHRRVNLPHTPREPEGLSSDADEEEAEDEPENKCNACCTLGNTESTGFTDRHVIPWSRSTTRLRGPTINRQMPPALRLKTMPRRHDSGHTTGEDEKDLLLPVDERAEIPVEQEACEQNQGLDQSSVSSGLFSNLFRLNPWRNASGTSPLSPTRGHDADGEESETDSTDISQSNLKTAPELTPNVSNVSQTLFVSTEPCSTSDPLSSSRNSSSRPLTRFDVQPLGHPNLNLGNADTTSTVPVNVEAVSMETITPSNESPHKPPLTWASDSVRPDDFSNTAEPPMKSTLSTPVCAAISDRESVRRPRIRSWSIGFPVDQYQAFGIGSSVIPSFYYGSSLGLSHTMLSILSEEHQRCCLWGLGSLGRIVNMTRRLSSPNAKHVALGWDSVGRDFSSMQALRPTSAQCGTVINAVGISQAPLHSHPHHHHRLGRASVSGLSSSQSTSSNGSQPEHPSDRSGLHRGKLYLSICLLVLFYIPPTYSNQLCYVLFRVEILTGTQFPKS</sequence>
<evidence type="ECO:0000256" key="1">
    <source>
        <dbReference type="ARBA" id="ARBA00004141"/>
    </source>
</evidence>
<feature type="compositionally biased region" description="Polar residues" evidence="6">
    <location>
        <begin position="439"/>
        <end position="455"/>
    </location>
</feature>
<evidence type="ECO:0000256" key="4">
    <source>
        <dbReference type="ARBA" id="ARBA00023136"/>
    </source>
</evidence>
<organism evidence="9 10">
    <name type="scientific">Fasciolopsis buskii</name>
    <dbReference type="NCBI Taxonomy" id="27845"/>
    <lineage>
        <taxon>Eukaryota</taxon>
        <taxon>Metazoa</taxon>
        <taxon>Spiralia</taxon>
        <taxon>Lophotrochozoa</taxon>
        <taxon>Platyhelminthes</taxon>
        <taxon>Trematoda</taxon>
        <taxon>Digenea</taxon>
        <taxon>Plagiorchiida</taxon>
        <taxon>Echinostomata</taxon>
        <taxon>Echinostomatoidea</taxon>
        <taxon>Fasciolidae</taxon>
        <taxon>Fasciolopsis</taxon>
    </lineage>
</organism>
<feature type="compositionally biased region" description="Low complexity" evidence="6">
    <location>
        <begin position="687"/>
        <end position="704"/>
    </location>
</feature>
<feature type="compositionally biased region" description="Low complexity" evidence="6">
    <location>
        <begin position="456"/>
        <end position="472"/>
    </location>
</feature>
<dbReference type="EMBL" id="LUCM01010122">
    <property type="protein sequence ID" value="KAA0185902.1"/>
    <property type="molecule type" value="Genomic_DNA"/>
</dbReference>
<feature type="compositionally biased region" description="Polar residues" evidence="6">
    <location>
        <begin position="187"/>
        <end position="196"/>
    </location>
</feature>
<comment type="subcellular location">
    <subcellularLocation>
        <location evidence="1">Membrane</location>
        <topology evidence="1">Multi-pass membrane protein</topology>
    </subcellularLocation>
</comment>
<keyword evidence="4 7" id="KW-0472">Membrane</keyword>
<keyword evidence="5" id="KW-0325">Glycoprotein</keyword>
<feature type="compositionally biased region" description="Basic and acidic residues" evidence="6">
    <location>
        <begin position="340"/>
        <end position="350"/>
    </location>
</feature>
<dbReference type="PANTHER" id="PTHR12680">
    <property type="entry name" value="PUTATIVE HOMEODOMAIN TRANSCRIPTION FACTOR PHTF"/>
    <property type="match status" value="1"/>
</dbReference>
<dbReference type="AlphaFoldDB" id="A0A8E0RPK5"/>
<accession>A0A8E0RPK5</accession>
<feature type="transmembrane region" description="Helical" evidence="7">
    <location>
        <begin position="134"/>
        <end position="158"/>
    </location>
</feature>
<feature type="region of interest" description="Disordered" evidence="6">
    <location>
        <begin position="215"/>
        <end position="289"/>
    </location>
</feature>
<feature type="region of interest" description="Disordered" evidence="6">
    <location>
        <begin position="675"/>
        <end position="713"/>
    </location>
</feature>
<feature type="region of interest" description="Disordered" evidence="6">
    <location>
        <begin position="398"/>
        <end position="492"/>
    </location>
</feature>
<evidence type="ECO:0000313" key="10">
    <source>
        <dbReference type="Proteomes" id="UP000728185"/>
    </source>
</evidence>
<evidence type="ECO:0000256" key="7">
    <source>
        <dbReference type="SAM" id="Phobius"/>
    </source>
</evidence>
<name>A0A8E0RPK5_9TREM</name>
<dbReference type="GO" id="GO:0005783">
    <property type="term" value="C:endoplasmic reticulum"/>
    <property type="evidence" value="ECO:0007669"/>
    <property type="project" value="InterPro"/>
</dbReference>
<feature type="region of interest" description="Disordered" evidence="6">
    <location>
        <begin position="184"/>
        <end position="203"/>
    </location>
</feature>
<feature type="compositionally biased region" description="Basic residues" evidence="6">
    <location>
        <begin position="677"/>
        <end position="686"/>
    </location>
</feature>
<dbReference type="Proteomes" id="UP000728185">
    <property type="component" value="Unassembled WGS sequence"/>
</dbReference>
<dbReference type="InterPro" id="IPR039775">
    <property type="entry name" value="PHTF1/2"/>
</dbReference>
<keyword evidence="10" id="KW-1185">Reference proteome</keyword>
<feature type="compositionally biased region" description="Low complexity" evidence="6">
    <location>
        <begin position="217"/>
        <end position="227"/>
    </location>
</feature>
<gene>
    <name evidence="9" type="ORF">FBUS_04824</name>
</gene>
<evidence type="ECO:0000313" key="9">
    <source>
        <dbReference type="EMBL" id="KAA0185902.1"/>
    </source>
</evidence>
<evidence type="ECO:0000256" key="2">
    <source>
        <dbReference type="ARBA" id="ARBA00022692"/>
    </source>
</evidence>
<protein>
    <recommendedName>
        <fullName evidence="8">PHTF1/2 N-terminal domain-containing protein</fullName>
    </recommendedName>
</protein>
<dbReference type="OrthoDB" id="10066656at2759"/>
<keyword evidence="3 7" id="KW-1133">Transmembrane helix</keyword>
<dbReference type="PANTHER" id="PTHR12680:SF6">
    <property type="entry name" value="PROTEIN PHTF"/>
    <property type="match status" value="1"/>
</dbReference>
<dbReference type="GO" id="GO:0016020">
    <property type="term" value="C:membrane"/>
    <property type="evidence" value="ECO:0007669"/>
    <property type="project" value="UniProtKB-SubCell"/>
</dbReference>
<dbReference type="InterPro" id="IPR021980">
    <property type="entry name" value="PHTF1/2_N"/>
</dbReference>
<evidence type="ECO:0000256" key="5">
    <source>
        <dbReference type="ARBA" id="ARBA00023180"/>
    </source>
</evidence>
<comment type="caution">
    <text evidence="9">The sequence shown here is derived from an EMBL/GenBank/DDBJ whole genome shotgun (WGS) entry which is preliminary data.</text>
</comment>
<evidence type="ECO:0000259" key="8">
    <source>
        <dbReference type="Pfam" id="PF12129"/>
    </source>
</evidence>
<proteinExistence type="predicted"/>
<feature type="compositionally biased region" description="Polar residues" evidence="6">
    <location>
        <begin position="398"/>
        <end position="407"/>
    </location>
</feature>
<feature type="transmembrane region" description="Helical" evidence="7">
    <location>
        <begin position="66"/>
        <end position="86"/>
    </location>
</feature>
<evidence type="ECO:0000256" key="6">
    <source>
        <dbReference type="SAM" id="MobiDB-lite"/>
    </source>
</evidence>